<comment type="caution">
    <text evidence="2">The sequence shown here is derived from an EMBL/GenBank/DDBJ whole genome shotgun (WGS) entry which is preliminary data.</text>
</comment>
<dbReference type="AlphaFoldDB" id="A0A822XU10"/>
<dbReference type="EMBL" id="DUZY01000001">
    <property type="protein sequence ID" value="DAD23870.1"/>
    <property type="molecule type" value="Genomic_DNA"/>
</dbReference>
<keyword evidence="1" id="KW-1133">Transmembrane helix</keyword>
<sequence length="99" mass="10668">MLSNYNHLEIVHFYIIGISLSLPLSLSLSLKLMVVSSLSSDENTTPTSSEASHGMVIQIERAERDYTLIICTPGGVGAIQLHLFSVLLLCTGKAPKPQG</sequence>
<evidence type="ECO:0000313" key="3">
    <source>
        <dbReference type="Proteomes" id="UP000607653"/>
    </source>
</evidence>
<evidence type="ECO:0000313" key="2">
    <source>
        <dbReference type="EMBL" id="DAD23870.1"/>
    </source>
</evidence>
<dbReference type="Proteomes" id="UP000607653">
    <property type="component" value="Unassembled WGS sequence"/>
</dbReference>
<keyword evidence="1" id="KW-0472">Membrane</keyword>
<accession>A0A822XU10</accession>
<reference evidence="2 3" key="1">
    <citation type="journal article" date="2020" name="Mol. Biol. Evol.">
        <title>Distinct Expression and Methylation Patterns for Genes with Different Fates following a Single Whole-Genome Duplication in Flowering Plants.</title>
        <authorList>
            <person name="Shi T."/>
            <person name="Rahmani R.S."/>
            <person name="Gugger P.F."/>
            <person name="Wang M."/>
            <person name="Li H."/>
            <person name="Zhang Y."/>
            <person name="Li Z."/>
            <person name="Wang Q."/>
            <person name="Van de Peer Y."/>
            <person name="Marchal K."/>
            <person name="Chen J."/>
        </authorList>
    </citation>
    <scope>NUCLEOTIDE SEQUENCE [LARGE SCALE GENOMIC DNA]</scope>
    <source>
        <tissue evidence="2">Leaf</tissue>
    </source>
</reference>
<name>A0A822XU10_NELNU</name>
<evidence type="ECO:0000256" key="1">
    <source>
        <dbReference type="SAM" id="Phobius"/>
    </source>
</evidence>
<proteinExistence type="predicted"/>
<keyword evidence="3" id="KW-1185">Reference proteome</keyword>
<feature type="transmembrane region" description="Helical" evidence="1">
    <location>
        <begin position="12"/>
        <end position="30"/>
    </location>
</feature>
<gene>
    <name evidence="2" type="ORF">HUJ06_025333</name>
</gene>
<keyword evidence="1" id="KW-0812">Transmembrane</keyword>
<organism evidence="2 3">
    <name type="scientific">Nelumbo nucifera</name>
    <name type="common">Sacred lotus</name>
    <dbReference type="NCBI Taxonomy" id="4432"/>
    <lineage>
        <taxon>Eukaryota</taxon>
        <taxon>Viridiplantae</taxon>
        <taxon>Streptophyta</taxon>
        <taxon>Embryophyta</taxon>
        <taxon>Tracheophyta</taxon>
        <taxon>Spermatophyta</taxon>
        <taxon>Magnoliopsida</taxon>
        <taxon>Proteales</taxon>
        <taxon>Nelumbonaceae</taxon>
        <taxon>Nelumbo</taxon>
    </lineage>
</organism>
<protein>
    <submittedName>
        <fullName evidence="2">Uncharacterized protein</fullName>
    </submittedName>
</protein>